<organism evidence="2 3">
    <name type="scientific">Coniochaeta pulveracea</name>
    <dbReference type="NCBI Taxonomy" id="177199"/>
    <lineage>
        <taxon>Eukaryota</taxon>
        <taxon>Fungi</taxon>
        <taxon>Dikarya</taxon>
        <taxon>Ascomycota</taxon>
        <taxon>Pezizomycotina</taxon>
        <taxon>Sordariomycetes</taxon>
        <taxon>Sordariomycetidae</taxon>
        <taxon>Coniochaetales</taxon>
        <taxon>Coniochaetaceae</taxon>
        <taxon>Coniochaeta</taxon>
    </lineage>
</organism>
<sequence>MATTNTTVSVSAKPTLSLATPKTANFPTDVLRDIPSAISATTPLSALSRFREPFPSAGLPSAGLPSAGIMCSPIQPMSARIKQEEKTPITPPLAYLDFLKSISLQSPPLTGKTPMNRTSTSESIQSVSTTTTADSSASEPEADSAPTTAASEKTDLSCKCGNNEHDAKGKESTESEKEKERRPTITTPPPPAPKTAALSKAAMPTSPLGTGPRLPMSAPPSNLTFPSLNVPASPACSNRNDLASPMTPWSARSIRSPFDWDAALKARRYNEVPGGPGPASAATTPKTANAATKRPGESRSTVRHIREVVTRTVTYTPRMEPAPKGKRRKLDDETAVET</sequence>
<dbReference type="PANTHER" id="PTHR42053">
    <property type="match status" value="1"/>
</dbReference>
<gene>
    <name evidence="2" type="ORF">DL546_008107</name>
</gene>
<reference evidence="2 3" key="1">
    <citation type="submission" date="2018-08" db="EMBL/GenBank/DDBJ databases">
        <title>Draft genome of the lignicolous fungus Coniochaeta pulveracea.</title>
        <authorList>
            <person name="Borstlap C.J."/>
            <person name="De Witt R.N."/>
            <person name="Botha A."/>
            <person name="Volschenk H."/>
        </authorList>
    </citation>
    <scope>NUCLEOTIDE SEQUENCE [LARGE SCALE GENOMIC DNA]</scope>
    <source>
        <strain evidence="2 3">CAB683</strain>
    </source>
</reference>
<comment type="caution">
    <text evidence="2">The sequence shown here is derived from an EMBL/GenBank/DDBJ whole genome shotgun (WGS) entry which is preliminary data.</text>
</comment>
<feature type="region of interest" description="Disordered" evidence="1">
    <location>
        <begin position="107"/>
        <end position="222"/>
    </location>
</feature>
<feature type="compositionally biased region" description="Low complexity" evidence="1">
    <location>
        <begin position="278"/>
        <end position="292"/>
    </location>
</feature>
<accession>A0A420YF05</accession>
<dbReference type="EMBL" id="QVQW01000014">
    <property type="protein sequence ID" value="RKU46481.1"/>
    <property type="molecule type" value="Genomic_DNA"/>
</dbReference>
<keyword evidence="3" id="KW-1185">Reference proteome</keyword>
<dbReference type="OrthoDB" id="5405654at2759"/>
<dbReference type="Proteomes" id="UP000275385">
    <property type="component" value="Unassembled WGS sequence"/>
</dbReference>
<proteinExistence type="predicted"/>
<evidence type="ECO:0000313" key="2">
    <source>
        <dbReference type="EMBL" id="RKU46481.1"/>
    </source>
</evidence>
<protein>
    <submittedName>
        <fullName evidence="2">Uncharacterized protein</fullName>
    </submittedName>
</protein>
<feature type="compositionally biased region" description="Basic and acidic residues" evidence="1">
    <location>
        <begin position="152"/>
        <end position="183"/>
    </location>
</feature>
<feature type="compositionally biased region" description="Polar residues" evidence="1">
    <location>
        <begin position="107"/>
        <end position="127"/>
    </location>
</feature>
<dbReference type="PANTHER" id="PTHR42053:SF1">
    <property type="match status" value="1"/>
</dbReference>
<dbReference type="AlphaFoldDB" id="A0A420YF05"/>
<feature type="region of interest" description="Disordered" evidence="1">
    <location>
        <begin position="269"/>
        <end position="338"/>
    </location>
</feature>
<name>A0A420YF05_9PEZI</name>
<evidence type="ECO:0000313" key="3">
    <source>
        <dbReference type="Proteomes" id="UP000275385"/>
    </source>
</evidence>
<evidence type="ECO:0000256" key="1">
    <source>
        <dbReference type="SAM" id="MobiDB-lite"/>
    </source>
</evidence>
<feature type="compositionally biased region" description="Low complexity" evidence="1">
    <location>
        <begin position="128"/>
        <end position="147"/>
    </location>
</feature>